<protein>
    <submittedName>
        <fullName evidence="2">Uncharacterized protein</fullName>
    </submittedName>
</protein>
<sequence length="125" mass="14589">MMLIPTMILWQKKWMSYRKGWKPKNGDNDSIEGDKQANSSDDSEESASSDEVIGKEKPKTNKPNDVKKNRRKKKKICEENEKDFLLNAREIIPFGERPKLHLNFLASFGKIWILYLHMQAGKTSY</sequence>
<accession>A0AAD4R606</accession>
<organism evidence="2 3">
    <name type="scientific">Ditylenchus destructor</name>
    <dbReference type="NCBI Taxonomy" id="166010"/>
    <lineage>
        <taxon>Eukaryota</taxon>
        <taxon>Metazoa</taxon>
        <taxon>Ecdysozoa</taxon>
        <taxon>Nematoda</taxon>
        <taxon>Chromadorea</taxon>
        <taxon>Rhabditida</taxon>
        <taxon>Tylenchina</taxon>
        <taxon>Tylenchomorpha</taxon>
        <taxon>Sphaerularioidea</taxon>
        <taxon>Anguinidae</taxon>
        <taxon>Anguininae</taxon>
        <taxon>Ditylenchus</taxon>
    </lineage>
</organism>
<dbReference type="EMBL" id="JAKKPZ010000008">
    <property type="protein sequence ID" value="KAI1718323.1"/>
    <property type="molecule type" value="Genomic_DNA"/>
</dbReference>
<evidence type="ECO:0000313" key="2">
    <source>
        <dbReference type="EMBL" id="KAI1718323.1"/>
    </source>
</evidence>
<evidence type="ECO:0000313" key="3">
    <source>
        <dbReference type="Proteomes" id="UP001201812"/>
    </source>
</evidence>
<proteinExistence type="predicted"/>
<dbReference type="AlphaFoldDB" id="A0AAD4R606"/>
<feature type="compositionally biased region" description="Basic and acidic residues" evidence="1">
    <location>
        <begin position="52"/>
        <end position="67"/>
    </location>
</feature>
<reference evidence="2" key="1">
    <citation type="submission" date="2022-01" db="EMBL/GenBank/DDBJ databases">
        <title>Genome Sequence Resource for Two Populations of Ditylenchus destructor, the Migratory Endoparasitic Phytonematode.</title>
        <authorList>
            <person name="Zhang H."/>
            <person name="Lin R."/>
            <person name="Xie B."/>
        </authorList>
    </citation>
    <scope>NUCLEOTIDE SEQUENCE</scope>
    <source>
        <strain evidence="2">BazhouSP</strain>
    </source>
</reference>
<evidence type="ECO:0000256" key="1">
    <source>
        <dbReference type="SAM" id="MobiDB-lite"/>
    </source>
</evidence>
<feature type="region of interest" description="Disordered" evidence="1">
    <location>
        <begin position="21"/>
        <end position="74"/>
    </location>
</feature>
<keyword evidence="3" id="KW-1185">Reference proteome</keyword>
<gene>
    <name evidence="2" type="ORF">DdX_06745</name>
</gene>
<dbReference type="Proteomes" id="UP001201812">
    <property type="component" value="Unassembled WGS sequence"/>
</dbReference>
<feature type="compositionally biased region" description="Basic and acidic residues" evidence="1">
    <location>
        <begin position="24"/>
        <end position="35"/>
    </location>
</feature>
<name>A0AAD4R606_9BILA</name>
<comment type="caution">
    <text evidence="2">The sequence shown here is derived from an EMBL/GenBank/DDBJ whole genome shotgun (WGS) entry which is preliminary data.</text>
</comment>